<proteinExistence type="predicted"/>
<accession>A0A068NWG7</accession>
<evidence type="ECO:0000313" key="2">
    <source>
        <dbReference type="Proteomes" id="UP000027982"/>
    </source>
</evidence>
<sequence length="385" mass="41426">MVALLALLLAQSNLLSVGEHKPFSRIEDAVAAAKPGDTIEVWPRPEGYSRTAVRITTSHLTIHGLGKKRVAIDGEGFEYSGVGATPRAIFQIDPEAEGVTITGFELRGAHNQSHNGAGIRINAARNATVENCDIHHNDMGIMSNGKDGDSRAAEHQEITLCRIHENGSAAEPGQNHNLYLGGASVTLFASEIYGALTGHNVKSRAHFTLIRSCHIYGGDNRAIDLVDSWYTEGPNSNAALIGNVIGMNPDAAGNRNVVHFGQEHGKRNGSLFLLNNTIATPFASPIVLMDTPQGQVFAFNNDIKNDAQKNPVLFEVVGGARLTAFSGGANRITPNYRPYPALLGKTPDPRVRYIDGEGVSRDGRSMLKYRDGLWVAAEQPMFGAQ</sequence>
<dbReference type="InterPro" id="IPR011050">
    <property type="entry name" value="Pectin_lyase_fold/virulence"/>
</dbReference>
<dbReference type="AlphaFoldDB" id="A0A068NWG7"/>
<reference evidence="1 2" key="1">
    <citation type="journal article" date="2014" name="PLoS ONE">
        <title>The first complete genome sequence of the class fimbriimonadia in the phylum armatimonadetes.</title>
        <authorList>
            <person name="Hu Z.Y."/>
            <person name="Wang Y.Z."/>
            <person name="Im W.T."/>
            <person name="Wang S.Y."/>
            <person name="Zhao G.P."/>
            <person name="Zheng H.J."/>
            <person name="Quan Z.X."/>
        </authorList>
    </citation>
    <scope>NUCLEOTIDE SEQUENCE [LARGE SCALE GENOMIC DNA]</scope>
    <source>
        <strain evidence="1">Gsoil 348</strain>
    </source>
</reference>
<dbReference type="Proteomes" id="UP000027982">
    <property type="component" value="Chromosome"/>
</dbReference>
<name>A0A068NWG7_FIMGI</name>
<dbReference type="KEGG" id="fgi:OP10G_2576"/>
<dbReference type="STRING" id="661478.OP10G_2576"/>
<dbReference type="EMBL" id="CP007139">
    <property type="protein sequence ID" value="AIE85944.1"/>
    <property type="molecule type" value="Genomic_DNA"/>
</dbReference>
<gene>
    <name evidence="1" type="ORF">OP10G_2576</name>
</gene>
<dbReference type="InterPro" id="IPR012334">
    <property type="entry name" value="Pectin_lyas_fold"/>
</dbReference>
<dbReference type="HOGENOM" id="CLU_717189_0_0_0"/>
<dbReference type="eggNOG" id="COG3420">
    <property type="taxonomic scope" value="Bacteria"/>
</dbReference>
<dbReference type="SUPFAM" id="SSF51126">
    <property type="entry name" value="Pectin lyase-like"/>
    <property type="match status" value="1"/>
</dbReference>
<evidence type="ECO:0000313" key="1">
    <source>
        <dbReference type="EMBL" id="AIE85944.1"/>
    </source>
</evidence>
<organism evidence="1 2">
    <name type="scientific">Fimbriimonas ginsengisoli Gsoil 348</name>
    <dbReference type="NCBI Taxonomy" id="661478"/>
    <lineage>
        <taxon>Bacteria</taxon>
        <taxon>Bacillati</taxon>
        <taxon>Armatimonadota</taxon>
        <taxon>Fimbriimonadia</taxon>
        <taxon>Fimbriimonadales</taxon>
        <taxon>Fimbriimonadaceae</taxon>
        <taxon>Fimbriimonas</taxon>
    </lineage>
</organism>
<protein>
    <submittedName>
        <fullName evidence="1">Uncharacterized protein</fullName>
    </submittedName>
</protein>
<keyword evidence="2" id="KW-1185">Reference proteome</keyword>
<dbReference type="InterPro" id="IPR006626">
    <property type="entry name" value="PbH1"/>
</dbReference>
<dbReference type="Gene3D" id="2.160.20.10">
    <property type="entry name" value="Single-stranded right-handed beta-helix, Pectin lyase-like"/>
    <property type="match status" value="1"/>
</dbReference>
<dbReference type="SMART" id="SM00710">
    <property type="entry name" value="PbH1"/>
    <property type="match status" value="3"/>
</dbReference>